<dbReference type="Pfam" id="PF03480">
    <property type="entry name" value="DctP"/>
    <property type="match status" value="1"/>
</dbReference>
<feature type="signal peptide" evidence="2">
    <location>
        <begin position="1"/>
        <end position="25"/>
    </location>
</feature>
<dbReference type="RefSeq" id="WP_028858596.1">
    <property type="nucleotide sequence ID" value="NZ_CAJHAQ010000001.1"/>
</dbReference>
<accession>A0A379LIR3</accession>
<evidence type="ECO:0000313" key="3">
    <source>
        <dbReference type="EMBL" id="SUD89807.1"/>
    </source>
</evidence>
<dbReference type="PANTHER" id="PTHR33376:SF15">
    <property type="entry name" value="BLL6794 PROTEIN"/>
    <property type="match status" value="1"/>
</dbReference>
<keyword evidence="1 2" id="KW-0732">Signal</keyword>
<evidence type="ECO:0000256" key="1">
    <source>
        <dbReference type="ARBA" id="ARBA00022729"/>
    </source>
</evidence>
<organism evidence="3 4">
    <name type="scientific">Psychrobacter phenylpyruvicus</name>
    <dbReference type="NCBI Taxonomy" id="29432"/>
    <lineage>
        <taxon>Bacteria</taxon>
        <taxon>Pseudomonadati</taxon>
        <taxon>Pseudomonadota</taxon>
        <taxon>Gammaproteobacteria</taxon>
        <taxon>Moraxellales</taxon>
        <taxon>Moraxellaceae</taxon>
        <taxon>Psychrobacter</taxon>
    </lineage>
</organism>
<gene>
    <name evidence="3" type="primary">siaP</name>
    <name evidence="3" type="ORF">NCTC10526_00111</name>
</gene>
<dbReference type="PROSITE" id="PS51257">
    <property type="entry name" value="PROKAR_LIPOPROTEIN"/>
    <property type="match status" value="1"/>
</dbReference>
<dbReference type="Proteomes" id="UP000254123">
    <property type="component" value="Unassembled WGS sequence"/>
</dbReference>
<dbReference type="CDD" id="cd13665">
    <property type="entry name" value="PBP2_TRAP_Dctp3_4"/>
    <property type="match status" value="1"/>
</dbReference>
<sequence length="356" mass="38690">MKLRTSVYATALLSFSLLGCSNSSTDDKTEDSASTAVSADEVTILRFSHFWPATSSFNEEILKPWVETIEQESKGRLKIELYPSATLSKPQVTYEAAVKGTVDIGSQAHGYTSGRFPLTQIAELPGLSSSATQMSCILQTLYENGTIASEYEDSHLLFMYGAGPGVLHTSNKLITTPDDMKGMRIRRPSAVAGDILESMGASPVGLPANDIYTSLQRGVVDGLSFPWEAVKTFKIDEVTKYHTNIPFYSSGLMVSMNKETYNGLPADLQKVIDDNSGMALAMKVGEVFDKHDKIVLQEARDKGDQFVEIPDPLNDPAWKGPLEKGTQKYLKDVEDLGLDSAGVYEKAKAASAACEA</sequence>
<reference evidence="3 4" key="1">
    <citation type="submission" date="2018-06" db="EMBL/GenBank/DDBJ databases">
        <authorList>
            <consortium name="Pathogen Informatics"/>
            <person name="Doyle S."/>
        </authorList>
    </citation>
    <scope>NUCLEOTIDE SEQUENCE [LARGE SCALE GENOMIC DNA]</scope>
    <source>
        <strain evidence="3 4">NCTC10526</strain>
    </source>
</reference>
<dbReference type="STRING" id="1123034.GCA_000685805_01010"/>
<feature type="chain" id="PRO_5016664441" evidence="2">
    <location>
        <begin position="26"/>
        <end position="356"/>
    </location>
</feature>
<dbReference type="InterPro" id="IPR018389">
    <property type="entry name" value="DctP_fam"/>
</dbReference>
<dbReference type="NCBIfam" id="NF037995">
    <property type="entry name" value="TRAP_S1"/>
    <property type="match status" value="1"/>
</dbReference>
<dbReference type="GO" id="GO:0055085">
    <property type="term" value="P:transmembrane transport"/>
    <property type="evidence" value="ECO:0007669"/>
    <property type="project" value="InterPro"/>
</dbReference>
<dbReference type="InterPro" id="IPR038404">
    <property type="entry name" value="TRAP_DctP_sf"/>
</dbReference>
<dbReference type="AlphaFoldDB" id="A0A379LIR3"/>
<evidence type="ECO:0000256" key="2">
    <source>
        <dbReference type="SAM" id="SignalP"/>
    </source>
</evidence>
<dbReference type="Gene3D" id="3.40.190.170">
    <property type="entry name" value="Bacterial extracellular solute-binding protein, family 7"/>
    <property type="match status" value="1"/>
</dbReference>
<keyword evidence="4" id="KW-1185">Reference proteome</keyword>
<dbReference type="EMBL" id="UGVC01000001">
    <property type="protein sequence ID" value="SUD89807.1"/>
    <property type="molecule type" value="Genomic_DNA"/>
</dbReference>
<proteinExistence type="predicted"/>
<evidence type="ECO:0000313" key="4">
    <source>
        <dbReference type="Proteomes" id="UP000254123"/>
    </source>
</evidence>
<name>A0A379LIR3_9GAMM</name>
<dbReference type="PANTHER" id="PTHR33376">
    <property type="match status" value="1"/>
</dbReference>
<protein>
    <submittedName>
        <fullName evidence="3">Neu5Ac-binding protein</fullName>
    </submittedName>
</protein>